<evidence type="ECO:0000313" key="3">
    <source>
        <dbReference type="Proteomes" id="UP000823674"/>
    </source>
</evidence>
<dbReference type="CDD" id="cd09917">
    <property type="entry name" value="F-box_SF"/>
    <property type="match status" value="1"/>
</dbReference>
<proteinExistence type="predicted"/>
<evidence type="ECO:0000313" key="2">
    <source>
        <dbReference type="EMBL" id="KAG5395841.1"/>
    </source>
</evidence>
<dbReference type="Pfam" id="PF12937">
    <property type="entry name" value="F-box-like"/>
    <property type="match status" value="1"/>
</dbReference>
<dbReference type="Gene3D" id="1.20.1280.50">
    <property type="match status" value="1"/>
</dbReference>
<dbReference type="Proteomes" id="UP000823674">
    <property type="component" value="Chromosome A05"/>
</dbReference>
<dbReference type="EMBL" id="JADBGQ010000005">
    <property type="protein sequence ID" value="KAG5395841.1"/>
    <property type="molecule type" value="Genomic_DNA"/>
</dbReference>
<protein>
    <recommendedName>
        <fullName evidence="1">F-box domain-containing protein</fullName>
    </recommendedName>
</protein>
<name>A0ABQ7MEB9_BRACM</name>
<dbReference type="InterPro" id="IPR001810">
    <property type="entry name" value="F-box_dom"/>
</dbReference>
<feature type="domain" description="F-box" evidence="1">
    <location>
        <begin position="1"/>
        <end position="43"/>
    </location>
</feature>
<comment type="caution">
    <text evidence="2">The sequence shown here is derived from an EMBL/GenBank/DDBJ whole genome shotgun (WGS) entry which is preliminary data.</text>
</comment>
<keyword evidence="3" id="KW-1185">Reference proteome</keyword>
<accession>A0ABQ7MEB9</accession>
<dbReference type="InterPro" id="IPR036047">
    <property type="entry name" value="F-box-like_dom_sf"/>
</dbReference>
<dbReference type="PROSITE" id="PS50181">
    <property type="entry name" value="FBOX"/>
    <property type="match status" value="1"/>
</dbReference>
<reference evidence="2 3" key="1">
    <citation type="submission" date="2021-03" db="EMBL/GenBank/DDBJ databases">
        <authorList>
            <person name="King G.J."/>
            <person name="Bancroft I."/>
            <person name="Baten A."/>
            <person name="Bloomfield J."/>
            <person name="Borpatragohain P."/>
            <person name="He Z."/>
            <person name="Irish N."/>
            <person name="Irwin J."/>
            <person name="Liu K."/>
            <person name="Mauleon R.P."/>
            <person name="Moore J."/>
            <person name="Morris R."/>
            <person name="Ostergaard L."/>
            <person name="Wang B."/>
            <person name="Wells R."/>
        </authorList>
    </citation>
    <scope>NUCLEOTIDE SEQUENCE [LARGE SCALE GENOMIC DNA]</scope>
    <source>
        <strain evidence="2">R-o-18</strain>
        <tissue evidence="2">Leaf</tissue>
    </source>
</reference>
<evidence type="ECO:0000259" key="1">
    <source>
        <dbReference type="PROSITE" id="PS50181"/>
    </source>
</evidence>
<sequence length="274" mass="31387">MNIPSELLLKILSRLSLKANIQASAVSKTWCEAAVSVRKFQPRPQPWLFYPIRAPEEGPYILFDPSRSKTYKLNFLELKDYGFSYSGDGPFKFNILIQPIYPGSNNCVVISFNYTSIPSHVVIDTWRPGETVWTTHRFKNQLPGGRRAWNNCVFSNGMFYCLSTCGYMEETSLLCTCTSCYKKSSVFKLNRKGDAWEEKRELGGLTIFANRLASLTRATSPSSKERNRLYQSRKGDRGDYFSIGVEEIGSARRSSDFYPNYFSWVFPPHSNMNL</sequence>
<dbReference type="PANTHER" id="PTHR33127">
    <property type="entry name" value="TRANSMEMBRANE PROTEIN"/>
    <property type="match status" value="1"/>
</dbReference>
<dbReference type="SUPFAM" id="SSF81383">
    <property type="entry name" value="F-box domain"/>
    <property type="match status" value="1"/>
</dbReference>
<organism evidence="2 3">
    <name type="scientific">Brassica rapa subsp. trilocularis</name>
    <dbReference type="NCBI Taxonomy" id="1813537"/>
    <lineage>
        <taxon>Eukaryota</taxon>
        <taxon>Viridiplantae</taxon>
        <taxon>Streptophyta</taxon>
        <taxon>Embryophyta</taxon>
        <taxon>Tracheophyta</taxon>
        <taxon>Spermatophyta</taxon>
        <taxon>Magnoliopsida</taxon>
        <taxon>eudicotyledons</taxon>
        <taxon>Gunneridae</taxon>
        <taxon>Pentapetalae</taxon>
        <taxon>rosids</taxon>
        <taxon>malvids</taxon>
        <taxon>Brassicales</taxon>
        <taxon>Brassicaceae</taxon>
        <taxon>Brassiceae</taxon>
        <taxon>Brassica</taxon>
    </lineage>
</organism>
<dbReference type="PANTHER" id="PTHR33127:SF5">
    <property type="entry name" value="TRANSMEMBRANE PROTEIN"/>
    <property type="match status" value="1"/>
</dbReference>
<gene>
    <name evidence="2" type="primary">A05g500620.1_BraROA</name>
    <name evidence="2" type="ORF">IGI04_017655</name>
</gene>